<comment type="caution">
    <text evidence="2">The sequence shown here is derived from an EMBL/GenBank/DDBJ whole genome shotgun (WGS) entry which is preliminary data.</text>
</comment>
<dbReference type="RefSeq" id="WP_310030623.1">
    <property type="nucleotide sequence ID" value="NZ_JAVDRL010000004.1"/>
</dbReference>
<feature type="signal peptide" evidence="1">
    <location>
        <begin position="1"/>
        <end position="21"/>
    </location>
</feature>
<keyword evidence="3" id="KW-1185">Reference proteome</keyword>
<dbReference type="Proteomes" id="UP001262754">
    <property type="component" value="Unassembled WGS sequence"/>
</dbReference>
<proteinExistence type="predicted"/>
<reference evidence="2 3" key="1">
    <citation type="submission" date="2023-07" db="EMBL/GenBank/DDBJ databases">
        <title>Sorghum-associated microbial communities from plants grown in Nebraska, USA.</title>
        <authorList>
            <person name="Schachtman D."/>
        </authorList>
    </citation>
    <scope>NUCLEOTIDE SEQUENCE [LARGE SCALE GENOMIC DNA]</scope>
    <source>
        <strain evidence="2 3">DS2154</strain>
    </source>
</reference>
<sequence length="261" mass="27514">MTSILLALALGAATMAPPAQDQAGNRLEAFAATPPQAPEGAPPLYCTADRDWCAEISRDVDQNTSALHVFAGTPTGQPPAATLDLGSDDNDDLALWPSIVRIAGPESGVIVGVERHVSTSFSGGGGAATQLQLIRVRGDQAKPVLNAPVFGSLLIRACFGERDFWLRRGACHDEYNFAGDLTLDPTTAVGPPRLVFATKATTFPAGALRAGDAARGRLRARDLITVPDPACSYRRIFAFDPASDAYAPDRPLPECEAYTVP</sequence>
<gene>
    <name evidence="2" type="ORF">J2800_001614</name>
</gene>
<organism evidence="2 3">
    <name type="scientific">Caulobacter rhizosphaerae</name>
    <dbReference type="NCBI Taxonomy" id="2010972"/>
    <lineage>
        <taxon>Bacteria</taxon>
        <taxon>Pseudomonadati</taxon>
        <taxon>Pseudomonadota</taxon>
        <taxon>Alphaproteobacteria</taxon>
        <taxon>Caulobacterales</taxon>
        <taxon>Caulobacteraceae</taxon>
        <taxon>Caulobacter</taxon>
    </lineage>
</organism>
<feature type="chain" id="PRO_5047257956" evidence="1">
    <location>
        <begin position="22"/>
        <end position="261"/>
    </location>
</feature>
<accession>A0ABU1MXH1</accession>
<protein>
    <submittedName>
        <fullName evidence="2">Uncharacterized protein</fullName>
    </submittedName>
</protein>
<name>A0ABU1MXH1_9CAUL</name>
<keyword evidence="1" id="KW-0732">Signal</keyword>
<evidence type="ECO:0000313" key="3">
    <source>
        <dbReference type="Proteomes" id="UP001262754"/>
    </source>
</evidence>
<evidence type="ECO:0000256" key="1">
    <source>
        <dbReference type="SAM" id="SignalP"/>
    </source>
</evidence>
<evidence type="ECO:0000313" key="2">
    <source>
        <dbReference type="EMBL" id="MDR6530875.1"/>
    </source>
</evidence>
<dbReference type="EMBL" id="JAVDRL010000004">
    <property type="protein sequence ID" value="MDR6530875.1"/>
    <property type="molecule type" value="Genomic_DNA"/>
</dbReference>